<comment type="similarity">
    <text evidence="1">Belongs to the type-I restriction system S methylase family.</text>
</comment>
<gene>
    <name evidence="6" type="ORF">HSCHL_1305</name>
</gene>
<proteinExistence type="inferred from homology"/>
<dbReference type="Proteomes" id="UP000244180">
    <property type="component" value="Unassembled WGS sequence"/>
</dbReference>
<evidence type="ECO:0000256" key="2">
    <source>
        <dbReference type="ARBA" id="ARBA00022747"/>
    </source>
</evidence>
<dbReference type="GO" id="GO:0003677">
    <property type="term" value="F:DNA binding"/>
    <property type="evidence" value="ECO:0007669"/>
    <property type="project" value="UniProtKB-KW"/>
</dbReference>
<name>A0A2T5G5V1_HYDSH</name>
<organism evidence="6 7">
    <name type="scientific">Hydrogenibacillus schlegelii</name>
    <name type="common">Bacillus schlegelii</name>
    <dbReference type="NCBI Taxonomy" id="1484"/>
    <lineage>
        <taxon>Bacteria</taxon>
        <taxon>Bacillati</taxon>
        <taxon>Bacillota</taxon>
        <taxon>Bacilli</taxon>
        <taxon>Bacillales</taxon>
        <taxon>Bacillales Family X. Incertae Sedis</taxon>
        <taxon>Hydrogenibacillus</taxon>
    </lineage>
</organism>
<dbReference type="EMBL" id="PEBV01000042">
    <property type="protein sequence ID" value="PTQ51572.1"/>
    <property type="molecule type" value="Genomic_DNA"/>
</dbReference>
<evidence type="ECO:0000256" key="3">
    <source>
        <dbReference type="ARBA" id="ARBA00023125"/>
    </source>
</evidence>
<evidence type="ECO:0000313" key="7">
    <source>
        <dbReference type="Proteomes" id="UP000244180"/>
    </source>
</evidence>
<comment type="caution">
    <text evidence="6">The sequence shown here is derived from an EMBL/GenBank/DDBJ whole genome shotgun (WGS) entry which is preliminary data.</text>
</comment>
<evidence type="ECO:0000313" key="6">
    <source>
        <dbReference type="EMBL" id="PTQ51572.1"/>
    </source>
</evidence>
<accession>A0A2T5G5V1</accession>
<dbReference type="Pfam" id="PF01420">
    <property type="entry name" value="Methylase_S"/>
    <property type="match status" value="1"/>
</dbReference>
<evidence type="ECO:0000256" key="4">
    <source>
        <dbReference type="SAM" id="Coils"/>
    </source>
</evidence>
<sequence>MVSPHYLGAFLRSPGFVAYAGRNIAGSRQPRTRLDALWSALIPLPPLAEQRRIVARLEELMARVREAKRLRQQAKEDAERLM</sequence>
<evidence type="ECO:0000259" key="5">
    <source>
        <dbReference type="Pfam" id="PF01420"/>
    </source>
</evidence>
<evidence type="ECO:0000256" key="1">
    <source>
        <dbReference type="ARBA" id="ARBA00010923"/>
    </source>
</evidence>
<keyword evidence="3" id="KW-0238">DNA-binding</keyword>
<dbReference type="InterPro" id="IPR000055">
    <property type="entry name" value="Restrct_endonuc_typeI_TRD"/>
</dbReference>
<dbReference type="InterPro" id="IPR044946">
    <property type="entry name" value="Restrct_endonuc_typeI_TRD_sf"/>
</dbReference>
<dbReference type="SUPFAM" id="SSF116734">
    <property type="entry name" value="DNA methylase specificity domain"/>
    <property type="match status" value="1"/>
</dbReference>
<dbReference type="Gene3D" id="3.90.220.20">
    <property type="entry name" value="DNA methylase specificity domains"/>
    <property type="match status" value="2"/>
</dbReference>
<protein>
    <submittedName>
        <fullName evidence="6">Type I restriction-modification system, specificity subunit S</fullName>
    </submittedName>
</protein>
<dbReference type="GO" id="GO:0009307">
    <property type="term" value="P:DNA restriction-modification system"/>
    <property type="evidence" value="ECO:0007669"/>
    <property type="project" value="UniProtKB-KW"/>
</dbReference>
<reference evidence="6 7" key="1">
    <citation type="submission" date="2017-08" db="EMBL/GenBank/DDBJ databases">
        <title>Burning lignite coal seam in the remote Altai Mountains harbors a hydrogen-driven thermophilic microbial community.</title>
        <authorList>
            <person name="Kadnikov V.V."/>
            <person name="Mardanov A.V."/>
            <person name="Ivasenko D."/>
            <person name="Beletsky A.V."/>
            <person name="Karnachuk O.V."/>
            <person name="Ravin N.V."/>
        </authorList>
    </citation>
    <scope>NUCLEOTIDE SEQUENCE [LARGE SCALE GENOMIC DNA]</scope>
    <source>
        <strain evidence="6">AL33</strain>
    </source>
</reference>
<dbReference type="AlphaFoldDB" id="A0A2T5G5V1"/>
<keyword evidence="2" id="KW-0680">Restriction system</keyword>
<feature type="coiled-coil region" evidence="4">
    <location>
        <begin position="47"/>
        <end position="77"/>
    </location>
</feature>
<feature type="domain" description="Type I restriction modification DNA specificity" evidence="5">
    <location>
        <begin position="23"/>
        <end position="72"/>
    </location>
</feature>
<keyword evidence="4" id="KW-0175">Coiled coil</keyword>